<protein>
    <recommendedName>
        <fullName evidence="2">S1 motif domain-containing protein</fullName>
    </recommendedName>
</protein>
<organism evidence="3 4">
    <name type="scientific">Desulfosporosinus acididurans</name>
    <dbReference type="NCBI Taxonomy" id="476652"/>
    <lineage>
        <taxon>Bacteria</taxon>
        <taxon>Bacillati</taxon>
        <taxon>Bacillota</taxon>
        <taxon>Clostridia</taxon>
        <taxon>Eubacteriales</taxon>
        <taxon>Desulfitobacteriaceae</taxon>
        <taxon>Desulfosporosinus</taxon>
    </lineage>
</organism>
<dbReference type="InterPro" id="IPR039566">
    <property type="entry name" value="CvfB_S1_st"/>
</dbReference>
<reference evidence="3 4" key="1">
    <citation type="submission" date="2015-06" db="EMBL/GenBank/DDBJ databases">
        <title>Draft genome of the moderately acidophilic sulfate reducer Candidatus Desulfosporosinus acididurans strain M1.</title>
        <authorList>
            <person name="Poehlein A."/>
            <person name="Petzsch P."/>
            <person name="Johnson B.D."/>
            <person name="Schloemann M."/>
            <person name="Daniel R."/>
            <person name="Muehling M."/>
        </authorList>
    </citation>
    <scope>NUCLEOTIDE SEQUENCE [LARGE SCALE GENOMIC DNA]</scope>
    <source>
        <strain evidence="3 4">M1</strain>
    </source>
</reference>
<evidence type="ECO:0000313" key="4">
    <source>
        <dbReference type="Proteomes" id="UP000036356"/>
    </source>
</evidence>
<dbReference type="Proteomes" id="UP000036356">
    <property type="component" value="Unassembled WGS sequence"/>
</dbReference>
<dbReference type="InterPro" id="IPR040764">
    <property type="entry name" value="CvfB_WH"/>
</dbReference>
<dbReference type="InterPro" id="IPR048587">
    <property type="entry name" value="CvfB_S1_3rd"/>
</dbReference>
<dbReference type="InterPro" id="IPR036388">
    <property type="entry name" value="WH-like_DNA-bd_sf"/>
</dbReference>
<dbReference type="Pfam" id="PF21543">
    <property type="entry name" value="CvfB_2nd"/>
    <property type="match status" value="1"/>
</dbReference>
<dbReference type="GO" id="GO:0003676">
    <property type="term" value="F:nucleic acid binding"/>
    <property type="evidence" value="ECO:0007669"/>
    <property type="project" value="InterPro"/>
</dbReference>
<proteinExistence type="inferred from homology"/>
<dbReference type="PROSITE" id="PS50126">
    <property type="entry name" value="S1"/>
    <property type="match status" value="1"/>
</dbReference>
<dbReference type="PANTHER" id="PTHR37296:SF1">
    <property type="entry name" value="CONSERVED VIRULENCE FACTOR B"/>
    <property type="match status" value="1"/>
</dbReference>
<evidence type="ECO:0000256" key="1">
    <source>
        <dbReference type="PIRNR" id="PIRNR012524"/>
    </source>
</evidence>
<dbReference type="PANTHER" id="PTHR37296">
    <property type="entry name" value="CONSERVED VIRULENCE FACTOR B"/>
    <property type="match status" value="1"/>
</dbReference>
<keyword evidence="4" id="KW-1185">Reference proteome</keyword>
<dbReference type="InterPro" id="IPR012340">
    <property type="entry name" value="NA-bd_OB-fold"/>
</dbReference>
<dbReference type="AlphaFoldDB" id="A0A0J1FPC8"/>
<dbReference type="Gene3D" id="1.10.10.10">
    <property type="entry name" value="Winged helix-like DNA-binding domain superfamily/Winged helix DNA-binding domain"/>
    <property type="match status" value="1"/>
</dbReference>
<evidence type="ECO:0000313" key="3">
    <source>
        <dbReference type="EMBL" id="KLU65172.1"/>
    </source>
</evidence>
<dbReference type="InterPro" id="IPR014464">
    <property type="entry name" value="CvfB_fam"/>
</dbReference>
<feature type="domain" description="S1 motif" evidence="2">
    <location>
        <begin position="147"/>
        <end position="208"/>
    </location>
</feature>
<gene>
    <name evidence="3" type="ORF">DEAC_c27240</name>
</gene>
<dbReference type="Gene3D" id="2.40.50.140">
    <property type="entry name" value="Nucleic acid-binding proteins"/>
    <property type="match status" value="3"/>
</dbReference>
<dbReference type="STRING" id="476652.DEAC_c27240"/>
<comment type="caution">
    <text evidence="3">The sequence shown here is derived from an EMBL/GenBank/DDBJ whole genome shotgun (WGS) entry which is preliminary data.</text>
</comment>
<sequence length="280" mass="31930">MLEIGKYYKLKINNFTSFGAYLDAGTGERKDNILLPLKQVPEGAKEGDVLEVFIYRDSEERMIATRQKPYAQLGDLAYLRVSARTKIGAFLDIGLERGLLLPFHEQKFSVQVDKYYLVKVYLDKSQRLCATTEIYEYLTADSPYQKNDKVTGTVYRINLPIGIFVAVDNKYCGLIPSSECYTDIKEGDQVEGRVIRVRDDGKLDLSLRDLSYLQLDKDGMKILEQIRQGDGFLPLHDKSSPLEIESRLQMSKAAFKRAVGRLLKENKVVKSEHGLKEKLL</sequence>
<dbReference type="PIRSF" id="PIRSF012524">
    <property type="entry name" value="YitL_S1"/>
    <property type="match status" value="1"/>
</dbReference>
<dbReference type="EMBL" id="LDZY01000009">
    <property type="protein sequence ID" value="KLU65172.1"/>
    <property type="molecule type" value="Genomic_DNA"/>
</dbReference>
<dbReference type="Pfam" id="PF13509">
    <property type="entry name" value="S1_2"/>
    <property type="match status" value="2"/>
</dbReference>
<dbReference type="PATRIC" id="fig|476652.3.peg.2852"/>
<name>A0A0J1FPC8_9FIRM</name>
<accession>A0A0J1FPC8</accession>
<dbReference type="InterPro" id="IPR003029">
    <property type="entry name" value="S1_domain"/>
</dbReference>
<evidence type="ECO:0000259" key="2">
    <source>
        <dbReference type="PROSITE" id="PS50126"/>
    </source>
</evidence>
<dbReference type="Pfam" id="PF17783">
    <property type="entry name" value="WHD_CvfB"/>
    <property type="match status" value="1"/>
</dbReference>
<dbReference type="SMART" id="SM00316">
    <property type="entry name" value="S1"/>
    <property type="match status" value="2"/>
</dbReference>
<dbReference type="SUPFAM" id="SSF50249">
    <property type="entry name" value="Nucleic acid-binding proteins"/>
    <property type="match status" value="1"/>
</dbReference>
<comment type="similarity">
    <text evidence="1">Belongs to the CvfB family.</text>
</comment>
<dbReference type="RefSeq" id="WP_047810565.1">
    <property type="nucleotide sequence ID" value="NZ_LDZY01000009.1"/>
</dbReference>